<dbReference type="UniPathway" id="UPA00047">
    <property type="reaction ID" value="UER00055"/>
</dbReference>
<accession>A0A3G6J6J8</accession>
<comment type="similarity">
    <text evidence="3 8">Belongs to the acetolactate synthase small subunit family.</text>
</comment>
<dbReference type="NCBIfam" id="NF008864">
    <property type="entry name" value="PRK11895.1"/>
    <property type="match status" value="1"/>
</dbReference>
<keyword evidence="5 8" id="KW-0028">Amino-acid biosynthesis</keyword>
<dbReference type="OrthoDB" id="9787365at2"/>
<dbReference type="CDD" id="cd04878">
    <property type="entry name" value="ACT_AHAS"/>
    <property type="match status" value="1"/>
</dbReference>
<evidence type="ECO:0000256" key="2">
    <source>
        <dbReference type="ARBA" id="ARBA00005025"/>
    </source>
</evidence>
<dbReference type="Gene3D" id="3.30.70.1150">
    <property type="entry name" value="ACT-like. Chain A, domain 2"/>
    <property type="match status" value="1"/>
</dbReference>
<gene>
    <name evidence="10" type="primary">ilvH</name>
    <name evidence="10" type="ORF">CCHOA_04875</name>
</gene>
<evidence type="ECO:0000259" key="9">
    <source>
        <dbReference type="PROSITE" id="PS51671"/>
    </source>
</evidence>
<dbReference type="InterPro" id="IPR054480">
    <property type="entry name" value="AHAS_small-like_ACT"/>
</dbReference>
<dbReference type="InterPro" id="IPR027271">
    <property type="entry name" value="Acetolactate_synth/TF_NikR_C"/>
</dbReference>
<dbReference type="Gene3D" id="3.30.70.260">
    <property type="match status" value="1"/>
</dbReference>
<dbReference type="InterPro" id="IPR039557">
    <property type="entry name" value="AHAS_ACT"/>
</dbReference>
<dbReference type="RefSeq" id="WP_123927406.1">
    <property type="nucleotide sequence ID" value="NZ_CP033896.1"/>
</dbReference>
<evidence type="ECO:0000256" key="1">
    <source>
        <dbReference type="ARBA" id="ARBA00004974"/>
    </source>
</evidence>
<dbReference type="SUPFAM" id="SSF55021">
    <property type="entry name" value="ACT-like"/>
    <property type="match status" value="2"/>
</dbReference>
<dbReference type="NCBIfam" id="TIGR00119">
    <property type="entry name" value="acolac_sm"/>
    <property type="match status" value="1"/>
</dbReference>
<dbReference type="GO" id="GO:0009099">
    <property type="term" value="P:L-valine biosynthetic process"/>
    <property type="evidence" value="ECO:0007669"/>
    <property type="project" value="UniProtKB-UniRule"/>
</dbReference>
<dbReference type="PANTHER" id="PTHR30239">
    <property type="entry name" value="ACETOLACTATE SYNTHASE SMALL SUBUNIT"/>
    <property type="match status" value="1"/>
</dbReference>
<dbReference type="GO" id="GO:1990610">
    <property type="term" value="F:acetolactate synthase regulator activity"/>
    <property type="evidence" value="ECO:0007669"/>
    <property type="project" value="UniProtKB-UniRule"/>
</dbReference>
<evidence type="ECO:0000256" key="6">
    <source>
        <dbReference type="ARBA" id="ARBA00023304"/>
    </source>
</evidence>
<evidence type="ECO:0000313" key="10">
    <source>
        <dbReference type="EMBL" id="AZA13383.1"/>
    </source>
</evidence>
<evidence type="ECO:0000256" key="5">
    <source>
        <dbReference type="ARBA" id="ARBA00022605"/>
    </source>
</evidence>
<evidence type="ECO:0000313" key="11">
    <source>
        <dbReference type="Proteomes" id="UP000269019"/>
    </source>
</evidence>
<feature type="domain" description="ACT" evidence="9">
    <location>
        <begin position="11"/>
        <end position="85"/>
    </location>
</feature>
<dbReference type="EC" id="2.2.1.6" evidence="8"/>
<dbReference type="Pfam" id="PF10369">
    <property type="entry name" value="ALS_ss_C"/>
    <property type="match status" value="1"/>
</dbReference>
<comment type="subunit">
    <text evidence="4 8">Dimer of large and small chains.</text>
</comment>
<dbReference type="Pfam" id="PF22629">
    <property type="entry name" value="ACT_AHAS_ss"/>
    <property type="match status" value="1"/>
</dbReference>
<dbReference type="GO" id="GO:0009097">
    <property type="term" value="P:isoleucine biosynthetic process"/>
    <property type="evidence" value="ECO:0007669"/>
    <property type="project" value="UniProtKB-UniRule"/>
</dbReference>
<protein>
    <recommendedName>
        <fullName evidence="8">Acetolactate synthase small subunit</fullName>
        <shortName evidence="8">AHAS</shortName>
        <shortName evidence="8">ALS</shortName>
        <ecNumber evidence="8">2.2.1.6</ecNumber>
    </recommendedName>
    <alternativeName>
        <fullName evidence="8">Acetohydroxy-acid synthase small subunit</fullName>
    </alternativeName>
</protein>
<reference evidence="10 11" key="1">
    <citation type="submission" date="2018-11" db="EMBL/GenBank/DDBJ databases">
        <authorList>
            <person name="Kleinhagauer T."/>
            <person name="Glaeser S.P."/>
            <person name="Spergser J."/>
            <person name="Ruckert C."/>
            <person name="Kaempfer P."/>
            <person name="Busse H.-J."/>
        </authorList>
    </citation>
    <scope>NUCLEOTIDE SEQUENCE [LARGE SCALE GENOMIC DNA]</scope>
    <source>
        <strain evidence="10 11">200CH</strain>
    </source>
</reference>
<keyword evidence="8 10" id="KW-0808">Transferase</keyword>
<comment type="function">
    <text evidence="8">Catalyzes the conversion of 2 pyruvate molecules into acetolactate in the first common step of the biosynthetic pathway of the branched-amino acids such as leucine, isoleucine, and valine.</text>
</comment>
<dbReference type="EMBL" id="CP033896">
    <property type="protein sequence ID" value="AZA13383.1"/>
    <property type="molecule type" value="Genomic_DNA"/>
</dbReference>
<dbReference type="InterPro" id="IPR019455">
    <property type="entry name" value="Acetolactate_synth_ssu_C"/>
</dbReference>
<dbReference type="FunFam" id="3.30.70.1150:FF:000001">
    <property type="entry name" value="Acetolactate synthase small subunit"/>
    <property type="match status" value="1"/>
</dbReference>
<evidence type="ECO:0000256" key="3">
    <source>
        <dbReference type="ARBA" id="ARBA00006341"/>
    </source>
</evidence>
<dbReference type="AlphaFoldDB" id="A0A3G6J6J8"/>
<evidence type="ECO:0000256" key="4">
    <source>
        <dbReference type="ARBA" id="ARBA00011744"/>
    </source>
</evidence>
<keyword evidence="11" id="KW-1185">Reference proteome</keyword>
<dbReference type="InterPro" id="IPR045865">
    <property type="entry name" value="ACT-like_dom_sf"/>
</dbReference>
<dbReference type="GO" id="GO:0003984">
    <property type="term" value="F:acetolactate synthase activity"/>
    <property type="evidence" value="ECO:0007669"/>
    <property type="project" value="UniProtKB-UniRule"/>
</dbReference>
<sequence>MSTEHTIHRHTLSVLVQDSEGVISRISQLFTSRGFSIESIISAATATEGINRITVVAVCDDHVIEQIVKQLNKKIPVLRVVRLEDEQTIARALMLVKVKADATTRPQIVDSAAIFRARVIDVAPESMVIEATGGHSKLRALLDVLEPFGVLEVLESGQMALTRGPKTLTFNGATKRRINS</sequence>
<dbReference type="KEGG" id="ccho:CCHOA_04875"/>
<dbReference type="Proteomes" id="UP000269019">
    <property type="component" value="Chromosome"/>
</dbReference>
<name>A0A3G6J6J8_9CORY</name>
<dbReference type="PROSITE" id="PS51671">
    <property type="entry name" value="ACT"/>
    <property type="match status" value="1"/>
</dbReference>
<dbReference type="UniPathway" id="UPA00049">
    <property type="reaction ID" value="UER00059"/>
</dbReference>
<keyword evidence="6 8" id="KW-0100">Branched-chain amino acid biosynthesis</keyword>
<evidence type="ECO:0000256" key="8">
    <source>
        <dbReference type="RuleBase" id="RU368092"/>
    </source>
</evidence>
<dbReference type="InterPro" id="IPR004789">
    <property type="entry name" value="Acetalactate_synth_ssu"/>
</dbReference>
<organism evidence="10 11">
    <name type="scientific">Corynebacterium choanae</name>
    <dbReference type="NCBI Taxonomy" id="1862358"/>
    <lineage>
        <taxon>Bacteria</taxon>
        <taxon>Bacillati</taxon>
        <taxon>Actinomycetota</taxon>
        <taxon>Actinomycetes</taxon>
        <taxon>Mycobacteriales</taxon>
        <taxon>Corynebacteriaceae</taxon>
        <taxon>Corynebacterium</taxon>
    </lineage>
</organism>
<proteinExistence type="inferred from homology"/>
<dbReference type="GO" id="GO:0005829">
    <property type="term" value="C:cytosol"/>
    <property type="evidence" value="ECO:0007669"/>
    <property type="project" value="TreeGrafter"/>
</dbReference>
<dbReference type="PANTHER" id="PTHR30239:SF0">
    <property type="entry name" value="ACETOLACTATE SYNTHASE SMALL SUBUNIT 1, CHLOROPLASTIC"/>
    <property type="match status" value="1"/>
</dbReference>
<comment type="pathway">
    <text evidence="1 8">Amino-acid biosynthesis; L-isoleucine biosynthesis; L-isoleucine from 2-oxobutanoate: step 1/4.</text>
</comment>
<comment type="pathway">
    <text evidence="2 8">Amino-acid biosynthesis; L-valine biosynthesis; L-valine from pyruvate: step 1/4.</text>
</comment>
<dbReference type="InterPro" id="IPR002912">
    <property type="entry name" value="ACT_dom"/>
</dbReference>
<comment type="catalytic activity">
    <reaction evidence="7 8">
        <text>2 pyruvate + H(+) = (2S)-2-acetolactate + CO2</text>
        <dbReference type="Rhea" id="RHEA:25249"/>
        <dbReference type="ChEBI" id="CHEBI:15361"/>
        <dbReference type="ChEBI" id="CHEBI:15378"/>
        <dbReference type="ChEBI" id="CHEBI:16526"/>
        <dbReference type="ChEBI" id="CHEBI:58476"/>
        <dbReference type="EC" id="2.2.1.6"/>
    </reaction>
</comment>
<evidence type="ECO:0000256" key="7">
    <source>
        <dbReference type="ARBA" id="ARBA00048670"/>
    </source>
</evidence>